<accession>A0A2R3Z666</accession>
<feature type="transmembrane region" description="Helical" evidence="1">
    <location>
        <begin position="65"/>
        <end position="85"/>
    </location>
</feature>
<dbReference type="OrthoDB" id="327939at2"/>
<keyword evidence="1" id="KW-0472">Membrane</keyword>
<sequence>MNFPWHYYLMAGIYCIGGLFHFLKPRMYIKIIPAYLPKPRLLVILSGIAEMILGSALLFPEIQGIALAGIILMLLVFLLVHINMLTSKKAGLGLPKWILIARIPLQFGLVYWAFYYLNAYVPAL</sequence>
<dbReference type="PANTHER" id="PTHR36974:SF1">
    <property type="entry name" value="DOXX FAMILY MEMBRANE PROTEIN"/>
    <property type="match status" value="1"/>
</dbReference>
<dbReference type="Proteomes" id="UP000241507">
    <property type="component" value="Chromosome"/>
</dbReference>
<name>A0A2R3Z666_9FLAO</name>
<reference evidence="3" key="1">
    <citation type="submission" date="2018-03" db="EMBL/GenBank/DDBJ databases">
        <title>Gramella fulva sp. nov., isolated from a dry surface of tidal flat.</title>
        <authorList>
            <person name="Hwang S.H."/>
            <person name="Hwang W.M."/>
            <person name="Kang K."/>
            <person name="Ahn T.-Y."/>
        </authorList>
    </citation>
    <scope>NUCLEOTIDE SEQUENCE [LARGE SCALE GENOMIC DNA]</scope>
    <source>
        <strain evidence="3">SH35</strain>
    </source>
</reference>
<evidence type="ECO:0000313" key="2">
    <source>
        <dbReference type="EMBL" id="AVR45771.1"/>
    </source>
</evidence>
<feature type="transmembrane region" description="Helical" evidence="1">
    <location>
        <begin position="41"/>
        <end position="59"/>
    </location>
</feature>
<gene>
    <name evidence="2" type="ORF">C7S20_11205</name>
</gene>
<dbReference type="RefSeq" id="WP_107012547.1">
    <property type="nucleotide sequence ID" value="NZ_CP028136.1"/>
</dbReference>
<dbReference type="EMBL" id="CP028136">
    <property type="protein sequence ID" value="AVR45771.1"/>
    <property type="molecule type" value="Genomic_DNA"/>
</dbReference>
<dbReference type="PANTHER" id="PTHR36974">
    <property type="entry name" value="MEMBRANE PROTEIN-RELATED"/>
    <property type="match status" value="1"/>
</dbReference>
<protein>
    <recommendedName>
        <fullName evidence="4">DoxX family protein</fullName>
    </recommendedName>
</protein>
<evidence type="ECO:0000256" key="1">
    <source>
        <dbReference type="SAM" id="Phobius"/>
    </source>
</evidence>
<proteinExistence type="predicted"/>
<feature type="transmembrane region" description="Helical" evidence="1">
    <location>
        <begin position="97"/>
        <end position="117"/>
    </location>
</feature>
<keyword evidence="1" id="KW-1133">Transmembrane helix</keyword>
<dbReference type="KEGG" id="grs:C7S20_11205"/>
<organism evidence="2 3">
    <name type="scientific">Christiangramia fulva</name>
    <dbReference type="NCBI Taxonomy" id="2126553"/>
    <lineage>
        <taxon>Bacteria</taxon>
        <taxon>Pseudomonadati</taxon>
        <taxon>Bacteroidota</taxon>
        <taxon>Flavobacteriia</taxon>
        <taxon>Flavobacteriales</taxon>
        <taxon>Flavobacteriaceae</taxon>
        <taxon>Christiangramia</taxon>
    </lineage>
</organism>
<keyword evidence="3" id="KW-1185">Reference proteome</keyword>
<dbReference type="AlphaFoldDB" id="A0A2R3Z666"/>
<evidence type="ECO:0008006" key="4">
    <source>
        <dbReference type="Google" id="ProtNLM"/>
    </source>
</evidence>
<keyword evidence="1" id="KW-0812">Transmembrane</keyword>
<evidence type="ECO:0000313" key="3">
    <source>
        <dbReference type="Proteomes" id="UP000241507"/>
    </source>
</evidence>
<feature type="transmembrane region" description="Helical" evidence="1">
    <location>
        <begin position="6"/>
        <end position="23"/>
    </location>
</feature>